<accession>R7WGI2</accession>
<name>R7WGI2_AEGTA</name>
<dbReference type="AlphaFoldDB" id="R7WGI2"/>
<protein>
    <submittedName>
        <fullName evidence="1">Uncharacterized protein</fullName>
    </submittedName>
</protein>
<evidence type="ECO:0000313" key="1">
    <source>
        <dbReference type="EnsemblPlants" id="EMT20359"/>
    </source>
</evidence>
<proteinExistence type="predicted"/>
<sequence length="171" mass="18812">MGTPWTSLCFLPLLCRQSLFSNFICSSSIHGYGATANFLLQFLPLSRCLLACLTLHKRKTWMDGWVDTCISSLVSSTDWFLLNPCAEDMYKNLKKNDSGGQEPEATGVTPAVYGGDHKLSVNSICLLCDGLGLFYGDVDMLSDLKLLICGLVSYYGLIFFVLTLSLVQGKL</sequence>
<dbReference type="EnsemblPlants" id="EMT20359">
    <property type="protein sequence ID" value="EMT20359"/>
    <property type="gene ID" value="F775_23974"/>
</dbReference>
<organism evidence="1">
    <name type="scientific">Aegilops tauschii</name>
    <name type="common">Tausch's goatgrass</name>
    <name type="synonym">Aegilops squarrosa</name>
    <dbReference type="NCBI Taxonomy" id="37682"/>
    <lineage>
        <taxon>Eukaryota</taxon>
        <taxon>Viridiplantae</taxon>
        <taxon>Streptophyta</taxon>
        <taxon>Embryophyta</taxon>
        <taxon>Tracheophyta</taxon>
        <taxon>Spermatophyta</taxon>
        <taxon>Magnoliopsida</taxon>
        <taxon>Liliopsida</taxon>
        <taxon>Poales</taxon>
        <taxon>Poaceae</taxon>
        <taxon>BOP clade</taxon>
        <taxon>Pooideae</taxon>
        <taxon>Triticodae</taxon>
        <taxon>Triticeae</taxon>
        <taxon>Triticinae</taxon>
        <taxon>Aegilops</taxon>
    </lineage>
</organism>
<reference evidence="1" key="1">
    <citation type="submission" date="2015-06" db="UniProtKB">
        <authorList>
            <consortium name="EnsemblPlants"/>
        </authorList>
    </citation>
    <scope>IDENTIFICATION</scope>
</reference>